<accession>A0A9N9Q0R9</accession>
<organism evidence="3 4">
    <name type="scientific">Hymenoscyphus fraxineus</name>
    <dbReference type="NCBI Taxonomy" id="746836"/>
    <lineage>
        <taxon>Eukaryota</taxon>
        <taxon>Fungi</taxon>
        <taxon>Dikarya</taxon>
        <taxon>Ascomycota</taxon>
        <taxon>Pezizomycotina</taxon>
        <taxon>Leotiomycetes</taxon>
        <taxon>Helotiales</taxon>
        <taxon>Helotiaceae</taxon>
        <taxon>Hymenoscyphus</taxon>
    </lineage>
</organism>
<dbReference type="EMBL" id="CAJVRL010000131">
    <property type="protein sequence ID" value="CAG8962423.1"/>
    <property type="molecule type" value="Genomic_DNA"/>
</dbReference>
<dbReference type="GO" id="GO:0030674">
    <property type="term" value="F:protein-macromolecule adaptor activity"/>
    <property type="evidence" value="ECO:0007669"/>
    <property type="project" value="TreeGrafter"/>
</dbReference>
<gene>
    <name evidence="3" type="ORF">HYFRA_00014052</name>
</gene>
<dbReference type="GO" id="GO:0031625">
    <property type="term" value="F:ubiquitin protein ligase binding"/>
    <property type="evidence" value="ECO:0007669"/>
    <property type="project" value="TreeGrafter"/>
</dbReference>
<feature type="region of interest" description="Disordered" evidence="1">
    <location>
        <begin position="457"/>
        <end position="514"/>
    </location>
</feature>
<dbReference type="PANTHER" id="PTHR11188:SF166">
    <property type="entry name" value="ARRESTIN (OR S-ANTIGEN), N-TERMINAL DOMAIN PROTEIN (AFU_ORTHOLOGUE AFUA_7G02050)"/>
    <property type="match status" value="1"/>
</dbReference>
<dbReference type="InterPro" id="IPR014752">
    <property type="entry name" value="Arrestin-like_C"/>
</dbReference>
<dbReference type="GO" id="GO:0070086">
    <property type="term" value="P:ubiquitin-dependent endocytosis"/>
    <property type="evidence" value="ECO:0007669"/>
    <property type="project" value="TreeGrafter"/>
</dbReference>
<feature type="non-terminal residue" evidence="3">
    <location>
        <position position="1"/>
    </location>
</feature>
<evidence type="ECO:0000256" key="1">
    <source>
        <dbReference type="SAM" id="MobiDB-lite"/>
    </source>
</evidence>
<proteinExistence type="predicted"/>
<dbReference type="OrthoDB" id="3365616at2759"/>
<name>A0A9N9Q0R9_9HELO</name>
<protein>
    <recommendedName>
        <fullName evidence="2">Arrestin-like N-terminal domain-containing protein</fullName>
    </recommendedName>
</protein>
<keyword evidence="4" id="KW-1185">Reference proteome</keyword>
<dbReference type="GO" id="GO:0005886">
    <property type="term" value="C:plasma membrane"/>
    <property type="evidence" value="ECO:0007669"/>
    <property type="project" value="TreeGrafter"/>
</dbReference>
<sequence length="514" mass="55978">MSVRIQFDNPHSFYTNLDFISGRVILSLTSDDNVQQIVAKLEGESRTQLMRPSIYPPPHGRRDARASVAGENHKILYHVSTIFPSKESAGENIGNAAYSLRPGTYEYPFRFKIPLNNGCADPNAQGMGPGSGFGGLGLAGLQQMQYRHVKKTLPPSLTGFPGEAEIRYYVKVTVQRPSLFKENRRAAMGFRFLPIESPRPPLTSNEAFARRPFAFQHGVAIPSKTSMFKKTPTKLSDTPPTGEIDARLPSPPILTCNEPIPLRVIVKRLTESPENIFLTSFSIHLFGFTEVRAQDVSRIETSDWVLISNTGLSVPIGSHTDPVGTEILLDKGLWDKISLPPTVTPSFQTCNLSRRYEMEVRVGLGYGSVGEIQPQSITLPLRFQVDIFSGIKPPAALLNAIANQNSAPALPARPSNMPPSTPIAPLASDPLYPPQLGTPAAALAEEAPPSYEDAMAEDITQADGPRREYSGVTDVNAPNMDEHHGHAQDEKNSGSAPRYSSIFSSGSRRGGGPP</sequence>
<feature type="compositionally biased region" description="Basic and acidic residues" evidence="1">
    <location>
        <begin position="480"/>
        <end position="492"/>
    </location>
</feature>
<reference evidence="3" key="1">
    <citation type="submission" date="2021-07" db="EMBL/GenBank/DDBJ databases">
        <authorList>
            <person name="Durling M."/>
        </authorList>
    </citation>
    <scope>NUCLEOTIDE SEQUENCE</scope>
</reference>
<dbReference type="Proteomes" id="UP000696280">
    <property type="component" value="Unassembled WGS sequence"/>
</dbReference>
<dbReference type="Gene3D" id="2.60.40.640">
    <property type="match status" value="1"/>
</dbReference>
<feature type="region of interest" description="Disordered" evidence="1">
    <location>
        <begin position="409"/>
        <end position="437"/>
    </location>
</feature>
<evidence type="ECO:0000259" key="2">
    <source>
        <dbReference type="Pfam" id="PF00339"/>
    </source>
</evidence>
<feature type="compositionally biased region" description="Low complexity" evidence="1">
    <location>
        <begin position="497"/>
        <end position="507"/>
    </location>
</feature>
<dbReference type="CDD" id="cd22952">
    <property type="entry name" value="ART10-like"/>
    <property type="match status" value="1"/>
</dbReference>
<dbReference type="PANTHER" id="PTHR11188">
    <property type="entry name" value="ARRESTIN DOMAIN CONTAINING PROTEIN"/>
    <property type="match status" value="1"/>
</dbReference>
<dbReference type="AlphaFoldDB" id="A0A9N9Q0R9"/>
<dbReference type="InterPro" id="IPR050357">
    <property type="entry name" value="Arrestin_domain-protein"/>
</dbReference>
<evidence type="ECO:0000313" key="4">
    <source>
        <dbReference type="Proteomes" id="UP000696280"/>
    </source>
</evidence>
<feature type="domain" description="Arrestin-like N-terminal" evidence="2">
    <location>
        <begin position="3"/>
        <end position="117"/>
    </location>
</feature>
<comment type="caution">
    <text evidence="3">The sequence shown here is derived from an EMBL/GenBank/DDBJ whole genome shotgun (WGS) entry which is preliminary data.</text>
</comment>
<feature type="region of interest" description="Disordered" evidence="1">
    <location>
        <begin position="229"/>
        <end position="250"/>
    </location>
</feature>
<dbReference type="GO" id="GO:0005829">
    <property type="term" value="C:cytosol"/>
    <property type="evidence" value="ECO:0007669"/>
    <property type="project" value="TreeGrafter"/>
</dbReference>
<evidence type="ECO:0000313" key="3">
    <source>
        <dbReference type="EMBL" id="CAG8962423.1"/>
    </source>
</evidence>
<dbReference type="InterPro" id="IPR011021">
    <property type="entry name" value="Arrestin-like_N"/>
</dbReference>
<dbReference type="Pfam" id="PF00339">
    <property type="entry name" value="Arrestin_N"/>
    <property type="match status" value="1"/>
</dbReference>
<feature type="compositionally biased region" description="Polar residues" evidence="1">
    <location>
        <begin position="229"/>
        <end position="239"/>
    </location>
</feature>